<name>A0ABW3D7G8_9BACL</name>
<keyword evidence="3" id="KW-1185">Reference proteome</keyword>
<dbReference type="Proteomes" id="UP001597120">
    <property type="component" value="Unassembled WGS sequence"/>
</dbReference>
<dbReference type="EMBL" id="JBHTIU010000027">
    <property type="protein sequence ID" value="MFD0868931.1"/>
    <property type="molecule type" value="Genomic_DNA"/>
</dbReference>
<dbReference type="Gene3D" id="3.30.70.1450">
    <property type="entry name" value="Regulator of K+ conductance, C-terminal domain"/>
    <property type="match status" value="1"/>
</dbReference>
<dbReference type="InterPro" id="IPR026278">
    <property type="entry name" value="KhtT"/>
</dbReference>
<dbReference type="InterPro" id="IPR050144">
    <property type="entry name" value="AAE_transporter"/>
</dbReference>
<dbReference type="InterPro" id="IPR036721">
    <property type="entry name" value="RCK_C_sf"/>
</dbReference>
<comment type="caution">
    <text evidence="2">The sequence shown here is derived from an EMBL/GenBank/DDBJ whole genome shotgun (WGS) entry which is preliminary data.</text>
</comment>
<evidence type="ECO:0000259" key="1">
    <source>
        <dbReference type="PROSITE" id="PS51202"/>
    </source>
</evidence>
<sequence length="166" mass="18515">MNIKEVDLPGIGRKFQLQTRTGDSVVVVIHDNGLREIYHFGEDEQEECLSNISLEDDEARQMAAIIGGMSYKPKALEEIEMSLEDLVIEWFKIEPDAACVGQTIGELTIRQASGAVIIAVIDKTRHTKVINPGPEHVLTAHCTLVATGEREQLKKLRALLQLKKQQ</sequence>
<dbReference type="InterPro" id="IPR058776">
    <property type="entry name" value="KhtT-like_N"/>
</dbReference>
<gene>
    <name evidence="2" type="ORF">ACFQ03_07200</name>
</gene>
<reference evidence="3" key="1">
    <citation type="journal article" date="2019" name="Int. J. Syst. Evol. Microbiol.">
        <title>The Global Catalogue of Microorganisms (GCM) 10K type strain sequencing project: providing services to taxonomists for standard genome sequencing and annotation.</title>
        <authorList>
            <consortium name="The Broad Institute Genomics Platform"/>
            <consortium name="The Broad Institute Genome Sequencing Center for Infectious Disease"/>
            <person name="Wu L."/>
            <person name="Ma J."/>
        </authorList>
    </citation>
    <scope>NUCLEOTIDE SEQUENCE [LARGE SCALE GENOMIC DNA]</scope>
    <source>
        <strain evidence="3">CCUG 57263</strain>
    </source>
</reference>
<dbReference type="Pfam" id="PF02080">
    <property type="entry name" value="TrkA_C"/>
    <property type="match status" value="1"/>
</dbReference>
<evidence type="ECO:0000313" key="3">
    <source>
        <dbReference type="Proteomes" id="UP001597120"/>
    </source>
</evidence>
<organism evidence="2 3">
    <name type="scientific">Paenibacillus residui</name>
    <dbReference type="NCBI Taxonomy" id="629724"/>
    <lineage>
        <taxon>Bacteria</taxon>
        <taxon>Bacillati</taxon>
        <taxon>Bacillota</taxon>
        <taxon>Bacilli</taxon>
        <taxon>Bacillales</taxon>
        <taxon>Paenibacillaceae</taxon>
        <taxon>Paenibacillus</taxon>
    </lineage>
</organism>
<evidence type="ECO:0000313" key="2">
    <source>
        <dbReference type="EMBL" id="MFD0868931.1"/>
    </source>
</evidence>
<dbReference type="InterPro" id="IPR006037">
    <property type="entry name" value="RCK_C"/>
</dbReference>
<accession>A0ABW3D7G8</accession>
<dbReference type="SUPFAM" id="SSF116726">
    <property type="entry name" value="TrkA C-terminal domain-like"/>
    <property type="match status" value="1"/>
</dbReference>
<dbReference type="Pfam" id="PF25991">
    <property type="entry name" value="KhtT_N"/>
    <property type="match status" value="1"/>
</dbReference>
<dbReference type="RefSeq" id="WP_144933715.1">
    <property type="nucleotide sequence ID" value="NZ_JBHTIU010000027.1"/>
</dbReference>
<dbReference type="PANTHER" id="PTHR30445:SF8">
    <property type="entry name" value="K(+)_H(+) ANTIPORTER SUBUNIT KHTT"/>
    <property type="match status" value="1"/>
</dbReference>
<dbReference type="PANTHER" id="PTHR30445">
    <property type="entry name" value="K(+)_H(+) ANTIPORTER SUBUNIT KHTT"/>
    <property type="match status" value="1"/>
</dbReference>
<proteinExistence type="predicted"/>
<protein>
    <submittedName>
        <fullName evidence="2">Cation:proton antiporter regulatory subunit</fullName>
    </submittedName>
</protein>
<feature type="domain" description="RCK C-terminal" evidence="1">
    <location>
        <begin position="76"/>
        <end position="162"/>
    </location>
</feature>
<dbReference type="PIRSF" id="PIRSF005028">
    <property type="entry name" value="KhtT"/>
    <property type="match status" value="1"/>
</dbReference>
<dbReference type="PROSITE" id="PS51202">
    <property type="entry name" value="RCK_C"/>
    <property type="match status" value="1"/>
</dbReference>